<organism evidence="4 6">
    <name type="scientific">Candidatus Cryosericum hinesii</name>
    <dbReference type="NCBI Taxonomy" id="2290915"/>
    <lineage>
        <taxon>Bacteria</taxon>
        <taxon>Pseudomonadati</taxon>
        <taxon>Caldisericota/Cryosericota group</taxon>
        <taxon>Candidatus Cryosericota</taxon>
        <taxon>Candidatus Cryosericia</taxon>
        <taxon>Candidatus Cryosericales</taxon>
        <taxon>Candidatus Cryosericaceae</taxon>
        <taxon>Candidatus Cryosericum</taxon>
    </lineage>
</organism>
<dbReference type="EMBL" id="QXIX01000051">
    <property type="protein sequence ID" value="RIE12758.1"/>
    <property type="molecule type" value="Genomic_DNA"/>
</dbReference>
<evidence type="ECO:0000313" key="5">
    <source>
        <dbReference type="Proteomes" id="UP000265724"/>
    </source>
</evidence>
<reference evidence="5 6" key="1">
    <citation type="submission" date="2018-09" db="EMBL/GenBank/DDBJ databases">
        <title>Discovery and Ecogenomic Context for Candidatus Cryosericales, a Global Caldiserica Order Active in Thawing Permafrost.</title>
        <authorList>
            <person name="Martinez M.A."/>
            <person name="Woodcroft B.J."/>
            <person name="Ignacio Espinoza J.C."/>
            <person name="Zayed A."/>
            <person name="Singleton C.M."/>
            <person name="Boyd J."/>
            <person name="Li Y.-F."/>
            <person name="Purvine S."/>
            <person name="Maughan H."/>
            <person name="Hodgkins S.B."/>
            <person name="Anderson D."/>
            <person name="Sederholm M."/>
            <person name="Temperton B."/>
            <person name="Saleska S.R."/>
            <person name="Tyson G.W."/>
            <person name="Rich V.I."/>
        </authorList>
    </citation>
    <scope>NUCLEOTIDE SEQUENCE [LARGE SCALE GENOMIC DNA]</scope>
    <source>
        <strain evidence="3 5">SMC2</strain>
        <strain evidence="4 6">SMC3</strain>
    </source>
</reference>
<proteinExistence type="predicted"/>
<feature type="transmembrane region" description="Helical" evidence="2">
    <location>
        <begin position="61"/>
        <end position="78"/>
    </location>
</feature>
<keyword evidence="2" id="KW-0472">Membrane</keyword>
<name>A0A398DTP4_9BACT</name>
<dbReference type="Proteomes" id="UP000265724">
    <property type="component" value="Unassembled WGS sequence"/>
</dbReference>
<dbReference type="EMBL" id="QXIW01000009">
    <property type="protein sequence ID" value="RIE14624.1"/>
    <property type="molecule type" value="Genomic_DNA"/>
</dbReference>
<keyword evidence="5" id="KW-1185">Reference proteome</keyword>
<keyword evidence="2" id="KW-0812">Transmembrane</keyword>
<comment type="caution">
    <text evidence="4">The sequence shown here is derived from an EMBL/GenBank/DDBJ whole genome shotgun (WGS) entry which is preliminary data.</text>
</comment>
<evidence type="ECO:0000313" key="3">
    <source>
        <dbReference type="EMBL" id="RIE12758.1"/>
    </source>
</evidence>
<dbReference type="Proteomes" id="UP000266042">
    <property type="component" value="Unassembled WGS sequence"/>
</dbReference>
<dbReference type="AlphaFoldDB" id="A0A398DTP4"/>
<feature type="region of interest" description="Disordered" evidence="1">
    <location>
        <begin position="1"/>
        <end position="29"/>
    </location>
</feature>
<protein>
    <submittedName>
        <fullName evidence="4">Uncharacterized protein</fullName>
    </submittedName>
</protein>
<keyword evidence="2" id="KW-1133">Transmembrane helix</keyword>
<evidence type="ECO:0000313" key="4">
    <source>
        <dbReference type="EMBL" id="RIE14624.1"/>
    </source>
</evidence>
<evidence type="ECO:0000313" key="6">
    <source>
        <dbReference type="Proteomes" id="UP000266042"/>
    </source>
</evidence>
<feature type="compositionally biased region" description="Basic and acidic residues" evidence="1">
    <location>
        <begin position="1"/>
        <end position="10"/>
    </location>
</feature>
<feature type="transmembrane region" description="Helical" evidence="2">
    <location>
        <begin position="36"/>
        <end position="55"/>
    </location>
</feature>
<evidence type="ECO:0000256" key="1">
    <source>
        <dbReference type="SAM" id="MobiDB-lite"/>
    </source>
</evidence>
<accession>A0A398DTP4</accession>
<dbReference type="RefSeq" id="WP_119087884.1">
    <property type="nucleotide sequence ID" value="NZ_QXIV01000041.1"/>
</dbReference>
<gene>
    <name evidence="3" type="ORF">SMC2_06600</name>
    <name evidence="4" type="ORF">SMC3_01615</name>
</gene>
<evidence type="ECO:0000256" key="2">
    <source>
        <dbReference type="SAM" id="Phobius"/>
    </source>
</evidence>
<sequence length="88" mass="10386">MAKDLQKDKGVIVSPETLTPTVEPKPGLSHKRQPRYWVRLAVFLVPLILSEIMFWHVGRTWNLVIFPVAWVAYFYFQMKRGGWNVFRP</sequence>